<dbReference type="InParanoid" id="B9SGE2"/>
<dbReference type="SUPFAM" id="SSF52058">
    <property type="entry name" value="L domain-like"/>
    <property type="match status" value="1"/>
</dbReference>
<dbReference type="EMBL" id="EQ973952">
    <property type="protein sequence ID" value="EEF37308.1"/>
    <property type="molecule type" value="Genomic_DNA"/>
</dbReference>
<dbReference type="Gene3D" id="3.80.10.10">
    <property type="entry name" value="Ribonuclease Inhibitor"/>
    <property type="match status" value="1"/>
</dbReference>
<evidence type="ECO:0000313" key="2">
    <source>
        <dbReference type="Proteomes" id="UP000008311"/>
    </source>
</evidence>
<dbReference type="InterPro" id="IPR032675">
    <property type="entry name" value="LRR_dom_sf"/>
</dbReference>
<dbReference type="Proteomes" id="UP000008311">
    <property type="component" value="Unassembled WGS sequence"/>
</dbReference>
<name>B9SGE2_RICCO</name>
<organism evidence="1 2">
    <name type="scientific">Ricinus communis</name>
    <name type="common">Castor bean</name>
    <dbReference type="NCBI Taxonomy" id="3988"/>
    <lineage>
        <taxon>Eukaryota</taxon>
        <taxon>Viridiplantae</taxon>
        <taxon>Streptophyta</taxon>
        <taxon>Embryophyta</taxon>
        <taxon>Tracheophyta</taxon>
        <taxon>Spermatophyta</taxon>
        <taxon>Magnoliopsida</taxon>
        <taxon>eudicotyledons</taxon>
        <taxon>Gunneridae</taxon>
        <taxon>Pentapetalae</taxon>
        <taxon>rosids</taxon>
        <taxon>fabids</taxon>
        <taxon>Malpighiales</taxon>
        <taxon>Euphorbiaceae</taxon>
        <taxon>Acalyphoideae</taxon>
        <taxon>Acalypheae</taxon>
        <taxon>Ricinus</taxon>
    </lineage>
</organism>
<sequence length="108" mass="12384">MKLENLICLTLQAEKTYLEGLALMPKWLAFMDNLTSLGLFYSNLSENPTSVLQHLPKLKELTLWEAYNTKLIGKEFCGAEGFSKLEILKITSEVLVEWTEIVNELFQI</sequence>
<reference evidence="2" key="1">
    <citation type="journal article" date="2010" name="Nat. Biotechnol.">
        <title>Draft genome sequence of the oilseed species Ricinus communis.</title>
        <authorList>
            <person name="Chan A.P."/>
            <person name="Crabtree J."/>
            <person name="Zhao Q."/>
            <person name="Lorenzi H."/>
            <person name="Orvis J."/>
            <person name="Puiu D."/>
            <person name="Melake-Berhan A."/>
            <person name="Jones K.M."/>
            <person name="Redman J."/>
            <person name="Chen G."/>
            <person name="Cahoon E.B."/>
            <person name="Gedil M."/>
            <person name="Stanke M."/>
            <person name="Haas B.J."/>
            <person name="Wortman J.R."/>
            <person name="Fraser-Liggett C.M."/>
            <person name="Ravel J."/>
            <person name="Rabinowicz P.D."/>
        </authorList>
    </citation>
    <scope>NUCLEOTIDE SEQUENCE [LARGE SCALE GENOMIC DNA]</scope>
    <source>
        <strain evidence="2">cv. Hale</strain>
    </source>
</reference>
<dbReference type="AlphaFoldDB" id="B9SGE2"/>
<proteinExistence type="predicted"/>
<gene>
    <name evidence="1" type="ORF">RCOM_0744610</name>
</gene>
<keyword evidence="2" id="KW-1185">Reference proteome</keyword>
<accession>B9SGE2</accession>
<evidence type="ECO:0000313" key="1">
    <source>
        <dbReference type="EMBL" id="EEF37308.1"/>
    </source>
</evidence>
<protein>
    <submittedName>
        <fullName evidence="1">Uncharacterized protein</fullName>
    </submittedName>
</protein>